<evidence type="ECO:0000313" key="2">
    <source>
        <dbReference type="Proteomes" id="UP000176413"/>
    </source>
</evidence>
<dbReference type="Gene3D" id="3.20.20.190">
    <property type="entry name" value="Phosphatidylinositol (PI) phosphodiesterase"/>
    <property type="match status" value="1"/>
</dbReference>
<dbReference type="SUPFAM" id="SSF51695">
    <property type="entry name" value="PLC-like phosphodiesterases"/>
    <property type="match status" value="1"/>
</dbReference>
<protein>
    <recommendedName>
        <fullName evidence="3">GP-PDE domain-containing protein</fullName>
    </recommendedName>
</protein>
<evidence type="ECO:0000313" key="1">
    <source>
        <dbReference type="EMBL" id="OGH68394.1"/>
    </source>
</evidence>
<dbReference type="InterPro" id="IPR017946">
    <property type="entry name" value="PLC-like_Pdiesterase_TIM-brl"/>
</dbReference>
<accession>A0A1F6M9U4</accession>
<dbReference type="GO" id="GO:0006629">
    <property type="term" value="P:lipid metabolic process"/>
    <property type="evidence" value="ECO:0007669"/>
    <property type="project" value="InterPro"/>
</dbReference>
<proteinExistence type="predicted"/>
<dbReference type="GO" id="GO:0008081">
    <property type="term" value="F:phosphoric diester hydrolase activity"/>
    <property type="evidence" value="ECO:0007669"/>
    <property type="project" value="InterPro"/>
</dbReference>
<name>A0A1F6M9U4_9BACT</name>
<dbReference type="Proteomes" id="UP000176413">
    <property type="component" value="Unassembled WGS sequence"/>
</dbReference>
<dbReference type="EMBL" id="MFQA01000045">
    <property type="protein sequence ID" value="OGH68394.1"/>
    <property type="molecule type" value="Genomic_DNA"/>
</dbReference>
<reference evidence="1 2" key="1">
    <citation type="journal article" date="2016" name="Nat. Commun.">
        <title>Thousands of microbial genomes shed light on interconnected biogeochemical processes in an aquifer system.</title>
        <authorList>
            <person name="Anantharaman K."/>
            <person name="Brown C.T."/>
            <person name="Hug L.A."/>
            <person name="Sharon I."/>
            <person name="Castelle C.J."/>
            <person name="Probst A.J."/>
            <person name="Thomas B.C."/>
            <person name="Singh A."/>
            <person name="Wilkins M.J."/>
            <person name="Karaoz U."/>
            <person name="Brodie E.L."/>
            <person name="Williams K.H."/>
            <person name="Hubbard S.S."/>
            <person name="Banfield J.F."/>
        </authorList>
    </citation>
    <scope>NUCLEOTIDE SEQUENCE [LARGE SCALE GENOMIC DNA]</scope>
</reference>
<gene>
    <name evidence="1" type="ORF">A3D53_02940</name>
</gene>
<comment type="caution">
    <text evidence="1">The sequence shown here is derived from an EMBL/GenBank/DDBJ whole genome shotgun (WGS) entry which is preliminary data.</text>
</comment>
<sequence length="267" mass="29690">MGEQHIIHRGQWEGQSLPNSFESFKLYKTSLEGDVMLLNDGKTLAVAHPGDFTATDKSFEAMSPTDFGKLKVKKGEQQGGAAPFFTEYLAGCYDRGISATFEIKGSTPEMTAKAARRTVETIKEMQTEGSFKVQGKEDSKFLEEIGIHSFSPDAIVEARRTLAETGLSLRIGFTWLSSYEHAKNNSIAAPALRYYEQGKNWEQAGIKAAKELGCNFVFFVEPNKMTAALVQAAHVAGLELYMYIRPNENTPELRNALLQLKVDKLLY</sequence>
<dbReference type="AlphaFoldDB" id="A0A1F6M9U4"/>
<evidence type="ECO:0008006" key="3">
    <source>
        <dbReference type="Google" id="ProtNLM"/>
    </source>
</evidence>
<organism evidence="1 2">
    <name type="scientific">Candidatus Magasanikbacteria bacterium RIFCSPHIGHO2_02_FULL_45_10</name>
    <dbReference type="NCBI Taxonomy" id="1798679"/>
    <lineage>
        <taxon>Bacteria</taxon>
        <taxon>Candidatus Magasanikiibacteriota</taxon>
    </lineage>
</organism>